<feature type="transmembrane region" description="Helical" evidence="5">
    <location>
        <begin position="236"/>
        <end position="256"/>
    </location>
</feature>
<evidence type="ECO:0000256" key="2">
    <source>
        <dbReference type="ARBA" id="ARBA00022692"/>
    </source>
</evidence>
<name>A0A1J4JTL0_9EUKA</name>
<keyword evidence="9" id="KW-1185">Reference proteome</keyword>
<keyword evidence="4 5" id="KW-0472">Membrane</keyword>
<dbReference type="OrthoDB" id="434519at2759"/>
<feature type="transmembrane region" description="Helical" evidence="5">
    <location>
        <begin position="414"/>
        <end position="439"/>
    </location>
</feature>
<evidence type="ECO:0000256" key="5">
    <source>
        <dbReference type="SAM" id="Phobius"/>
    </source>
</evidence>
<feature type="transmembrane region" description="Helical" evidence="5">
    <location>
        <begin position="186"/>
        <end position="204"/>
    </location>
</feature>
<dbReference type="InterPro" id="IPR002781">
    <property type="entry name" value="TM_pro_TauE-like"/>
</dbReference>
<dbReference type="EMBL" id="MLAK01000882">
    <property type="protein sequence ID" value="OHT02082.1"/>
    <property type="molecule type" value="Genomic_DNA"/>
</dbReference>
<dbReference type="GO" id="GO:0016020">
    <property type="term" value="C:membrane"/>
    <property type="evidence" value="ECO:0007669"/>
    <property type="project" value="UniProtKB-SubCell"/>
</dbReference>
<feature type="chain" id="PRO_5012768951" description="Major facilitator superfamily (MFS) profile domain-containing protein" evidence="6">
    <location>
        <begin position="21"/>
        <end position="457"/>
    </location>
</feature>
<keyword evidence="6" id="KW-0732">Signal</keyword>
<feature type="transmembrane region" description="Helical" evidence="5">
    <location>
        <begin position="157"/>
        <end position="180"/>
    </location>
</feature>
<feature type="transmembrane region" description="Helical" evidence="5">
    <location>
        <begin position="381"/>
        <end position="402"/>
    </location>
</feature>
<feature type="signal peptide" evidence="6">
    <location>
        <begin position="1"/>
        <end position="20"/>
    </location>
</feature>
<dbReference type="AlphaFoldDB" id="A0A1J4JTL0"/>
<dbReference type="GO" id="GO:0022857">
    <property type="term" value="F:transmembrane transporter activity"/>
    <property type="evidence" value="ECO:0007669"/>
    <property type="project" value="InterPro"/>
</dbReference>
<protein>
    <recommendedName>
        <fullName evidence="7">Major facilitator superfamily (MFS) profile domain-containing protein</fullName>
    </recommendedName>
</protein>
<reference evidence="8" key="1">
    <citation type="submission" date="2016-10" db="EMBL/GenBank/DDBJ databases">
        <authorList>
            <person name="Benchimol M."/>
            <person name="Almeida L.G."/>
            <person name="Vasconcelos A.T."/>
            <person name="Perreira-Neves A."/>
            <person name="Rosa I.A."/>
            <person name="Tasca T."/>
            <person name="Bogo M.R."/>
            <person name="de Souza W."/>
        </authorList>
    </citation>
    <scope>NUCLEOTIDE SEQUENCE [LARGE SCALE GENOMIC DNA]</scope>
    <source>
        <strain evidence="8">K</strain>
    </source>
</reference>
<keyword evidence="2 5" id="KW-0812">Transmembrane</keyword>
<dbReference type="VEuPathDB" id="TrichDB:TRFO_07265"/>
<evidence type="ECO:0000256" key="3">
    <source>
        <dbReference type="ARBA" id="ARBA00022989"/>
    </source>
</evidence>
<dbReference type="GeneID" id="94828276"/>
<dbReference type="PANTHER" id="PTHR14255">
    <property type="entry name" value="CEREBLON"/>
    <property type="match status" value="1"/>
</dbReference>
<proteinExistence type="predicted"/>
<comment type="subcellular location">
    <subcellularLocation>
        <location evidence="1">Membrane</location>
        <topology evidence="1">Multi-pass membrane protein</topology>
    </subcellularLocation>
</comment>
<evidence type="ECO:0000313" key="8">
    <source>
        <dbReference type="EMBL" id="OHT02082.1"/>
    </source>
</evidence>
<organism evidence="8 9">
    <name type="scientific">Tritrichomonas foetus</name>
    <dbReference type="NCBI Taxonomy" id="1144522"/>
    <lineage>
        <taxon>Eukaryota</taxon>
        <taxon>Metamonada</taxon>
        <taxon>Parabasalia</taxon>
        <taxon>Tritrichomonadida</taxon>
        <taxon>Tritrichomonadidae</taxon>
        <taxon>Tritrichomonas</taxon>
    </lineage>
</organism>
<dbReference type="PROSITE" id="PS50850">
    <property type="entry name" value="MFS"/>
    <property type="match status" value="1"/>
</dbReference>
<comment type="caution">
    <text evidence="8">The sequence shown here is derived from an EMBL/GenBank/DDBJ whole genome shotgun (WGS) entry which is preliminary data.</text>
</comment>
<evidence type="ECO:0000256" key="1">
    <source>
        <dbReference type="ARBA" id="ARBA00004141"/>
    </source>
</evidence>
<sequence>MLFSFFLGFAFCGLPIGTSCNKDNREFVCGDYLICSEKHNFTCQYCNSDAECHENEIHFYCRFNSKWDNYTCHYEPLIHKWDKKLIIGMVCTFFAGVFVSGAGIGGGGLFVPIMMLIVGFPGEYCIPTSKALIFGGSLAVTLFNLNKKHPYYDRPLINYNVASIIEPISWLGTILGVIFNSVIPDWLLYLIQFILLAYTAWATFKKGLKDMRKAKELGYEGPLTPGPYESPDGKAFSVWILVLLFIIWGIFLAISFLRGGDGADSIIGVEFCSWQYWLLTFGPFPIYALINVWMIMIARKYPVVGPKADLGFKSVGLLMLSGFIAGIAAGFLGIGGGMIKGPMMLALDIEGEEMAATSSFMILLTSSATSFQYIAEGIMPFAEFGIYTATGFVSFLVGIIFLRWLVKKMGNRSLFLFFLAAIIAISAVLMSVVGVIKVIRGIKAHISMGFRSFCLSA</sequence>
<dbReference type="InterPro" id="IPR020846">
    <property type="entry name" value="MFS_dom"/>
</dbReference>
<feature type="transmembrane region" description="Helical" evidence="5">
    <location>
        <begin position="85"/>
        <end position="118"/>
    </location>
</feature>
<evidence type="ECO:0000256" key="4">
    <source>
        <dbReference type="ARBA" id="ARBA00023136"/>
    </source>
</evidence>
<evidence type="ECO:0000256" key="6">
    <source>
        <dbReference type="SAM" id="SignalP"/>
    </source>
</evidence>
<dbReference type="GO" id="GO:0016567">
    <property type="term" value="P:protein ubiquitination"/>
    <property type="evidence" value="ECO:0007669"/>
    <property type="project" value="TreeGrafter"/>
</dbReference>
<dbReference type="RefSeq" id="XP_068355218.1">
    <property type="nucleotide sequence ID" value="XM_068493572.1"/>
</dbReference>
<dbReference type="Pfam" id="PF01925">
    <property type="entry name" value="TauE"/>
    <property type="match status" value="2"/>
</dbReference>
<evidence type="ECO:0000259" key="7">
    <source>
        <dbReference type="PROSITE" id="PS50850"/>
    </source>
</evidence>
<dbReference type="PANTHER" id="PTHR14255:SF3">
    <property type="entry name" value="SULFITE EXPORTER TAUE_SAFE FAMILY PROTEIN 5-RELATED"/>
    <property type="match status" value="1"/>
</dbReference>
<dbReference type="Proteomes" id="UP000179807">
    <property type="component" value="Unassembled WGS sequence"/>
</dbReference>
<evidence type="ECO:0000313" key="9">
    <source>
        <dbReference type="Proteomes" id="UP000179807"/>
    </source>
</evidence>
<dbReference type="GO" id="GO:0031464">
    <property type="term" value="C:Cul4A-RING E3 ubiquitin ligase complex"/>
    <property type="evidence" value="ECO:0007669"/>
    <property type="project" value="TreeGrafter"/>
</dbReference>
<keyword evidence="3 5" id="KW-1133">Transmembrane helix</keyword>
<gene>
    <name evidence="8" type="ORF">TRFO_07265</name>
</gene>
<feature type="domain" description="Major facilitator superfamily (MFS) profile" evidence="7">
    <location>
        <begin position="314"/>
        <end position="457"/>
    </location>
</feature>
<feature type="transmembrane region" description="Helical" evidence="5">
    <location>
        <begin position="276"/>
        <end position="298"/>
    </location>
</feature>
<feature type="transmembrane region" description="Helical" evidence="5">
    <location>
        <begin position="310"/>
        <end position="334"/>
    </location>
</feature>
<accession>A0A1J4JTL0</accession>